<accession>A0A2U8E6U7</accession>
<dbReference type="EMBL" id="CP023004">
    <property type="protein sequence ID" value="AWI10550.1"/>
    <property type="molecule type" value="Genomic_DNA"/>
</dbReference>
<dbReference type="KEGG" id="elut:CKA38_06220"/>
<organism evidence="2 3">
    <name type="scientific">Ereboglobus luteus</name>
    <dbReference type="NCBI Taxonomy" id="1796921"/>
    <lineage>
        <taxon>Bacteria</taxon>
        <taxon>Pseudomonadati</taxon>
        <taxon>Verrucomicrobiota</taxon>
        <taxon>Opitutia</taxon>
        <taxon>Opitutales</taxon>
        <taxon>Opitutaceae</taxon>
        <taxon>Ereboglobus</taxon>
    </lineage>
</organism>
<sequence>MLLNLICNIALPTLILMKFSSDKWLGPLWGLLVALAFPVCYGAWDMATRKHANMISVVGFCGVLLGGGLGLLKVSGFWFAVKEALVPSIIGIAVLVSARLKKPLVRALIYNDQLIDTARVKAALEERGTHSAFEKLLAGANKWLALTFFVSAVLNFFLARRLITATPRTEEFNSQLGQMQLWSWPVIVLPSMVMLMVILWKLLGGLQRLTGLEQDAIFRGGEKKAPPS</sequence>
<keyword evidence="3" id="KW-1185">Reference proteome</keyword>
<name>A0A2U8E6U7_9BACT</name>
<gene>
    <name evidence="2" type="ORF">CKA38_06220</name>
</gene>
<keyword evidence="1" id="KW-1133">Transmembrane helix</keyword>
<feature type="transmembrane region" description="Helical" evidence="1">
    <location>
        <begin position="143"/>
        <end position="163"/>
    </location>
</feature>
<reference evidence="2 3" key="1">
    <citation type="journal article" date="2018" name="Syst. Appl. Microbiol.">
        <title>Ereboglobus luteus gen. nov. sp. nov. from cockroach guts, and new insights into the oxygen relationship of the genera Opitutus and Didymococcus (Verrucomicrobia: Opitutaceae).</title>
        <authorList>
            <person name="Tegtmeier D."/>
            <person name="Belitz A."/>
            <person name="Radek R."/>
            <person name="Heimerl T."/>
            <person name="Brune A."/>
        </authorList>
    </citation>
    <scope>NUCLEOTIDE SEQUENCE [LARGE SCALE GENOMIC DNA]</scope>
    <source>
        <strain evidence="2 3">Ho45</strain>
    </source>
</reference>
<evidence type="ECO:0000313" key="3">
    <source>
        <dbReference type="Proteomes" id="UP000244896"/>
    </source>
</evidence>
<feature type="transmembrane region" description="Helical" evidence="1">
    <location>
        <begin position="183"/>
        <end position="203"/>
    </location>
</feature>
<dbReference type="Proteomes" id="UP000244896">
    <property type="component" value="Chromosome"/>
</dbReference>
<evidence type="ECO:0000256" key="1">
    <source>
        <dbReference type="SAM" id="Phobius"/>
    </source>
</evidence>
<feature type="transmembrane region" description="Helical" evidence="1">
    <location>
        <begin position="24"/>
        <end position="44"/>
    </location>
</feature>
<keyword evidence="1" id="KW-0472">Membrane</keyword>
<dbReference type="NCBIfam" id="NF041646">
    <property type="entry name" value="VC0807_fam"/>
    <property type="match status" value="1"/>
</dbReference>
<feature type="transmembrane region" description="Helical" evidence="1">
    <location>
        <begin position="51"/>
        <end position="71"/>
    </location>
</feature>
<evidence type="ECO:0000313" key="2">
    <source>
        <dbReference type="EMBL" id="AWI10550.1"/>
    </source>
</evidence>
<keyword evidence="1" id="KW-0812">Transmembrane</keyword>
<protein>
    <submittedName>
        <fullName evidence="2">MFS transporter</fullName>
    </submittedName>
</protein>
<dbReference type="AlphaFoldDB" id="A0A2U8E6U7"/>
<dbReference type="OrthoDB" id="188353at2"/>
<proteinExistence type="predicted"/>